<geneLocation type="plasmid" evidence="5">
    <name>2</name>
</geneLocation>
<dbReference type="PROSITE" id="PS52050">
    <property type="entry name" value="WYL"/>
    <property type="match status" value="1"/>
</dbReference>
<dbReference type="Pfam" id="PF13280">
    <property type="entry name" value="WYL"/>
    <property type="match status" value="1"/>
</dbReference>
<dbReference type="InterPro" id="IPR001034">
    <property type="entry name" value="DeoR_HTH"/>
</dbReference>
<evidence type="ECO:0000313" key="6">
    <source>
        <dbReference type="Proteomes" id="UP000057820"/>
    </source>
</evidence>
<evidence type="ECO:0000256" key="1">
    <source>
        <dbReference type="ARBA" id="ARBA00023015"/>
    </source>
</evidence>
<dbReference type="PROSITE" id="PS51000">
    <property type="entry name" value="HTH_DEOR_2"/>
    <property type="match status" value="1"/>
</dbReference>
<accession>A0A0H5PHT5</accession>
<dbReference type="InterPro" id="IPR051534">
    <property type="entry name" value="CBASS_pafABC_assoc_protein"/>
</dbReference>
<organism evidence="5 6">
    <name type="scientific">Nocardia farcinica</name>
    <dbReference type="NCBI Taxonomy" id="37329"/>
    <lineage>
        <taxon>Bacteria</taxon>
        <taxon>Bacillati</taxon>
        <taxon>Actinomycetota</taxon>
        <taxon>Actinomycetes</taxon>
        <taxon>Mycobacteriales</taxon>
        <taxon>Nocardiaceae</taxon>
        <taxon>Nocardia</taxon>
    </lineage>
</organism>
<dbReference type="Proteomes" id="UP000057820">
    <property type="component" value="Plasmid 2"/>
</dbReference>
<feature type="compositionally biased region" description="Polar residues" evidence="3">
    <location>
        <begin position="314"/>
        <end position="323"/>
    </location>
</feature>
<sequence length="333" mass="36878">MTPDRFFALLLALRPGRPLTTEHLADQLGVSVRTVLRDLNWLRDAGFPLVVQRGRHGGVTLLPGGPFDIARLTPADRDHLALAGLDDAQRAALGVAAEGERVRRKMRLGPRRSPDGLLPLSAVVVPDSRPWSAHEPPPDSSPAALVHDVRRGVRLRIRYRHSHEDRPRWRAVDPYGLLAKAGTWYLVADHDRRPHLYRLDRVTSWRALDSPRRLRPGATLADVAADLVETWKDTHTYHVEADIDPAQLPRAGRILGHRLTPHPGAPGGRIPVTIALRTPEDIRILLQFGNSLTVTAPPQARTRLHELGTEIAQLYSSPGTRPDSTPPRGSETP</sequence>
<protein>
    <submittedName>
        <fullName evidence="5">HTH domain</fullName>
    </submittedName>
</protein>
<dbReference type="KEGG" id="nfr:ERS450000_04752"/>
<keyword evidence="2" id="KW-0804">Transcription</keyword>
<keyword evidence="1" id="KW-0805">Transcription regulation</keyword>
<dbReference type="PANTHER" id="PTHR34580">
    <property type="match status" value="1"/>
</dbReference>
<dbReference type="RefSeq" id="WP_060594244.1">
    <property type="nucleotide sequence ID" value="NZ_CP031418.1"/>
</dbReference>
<dbReference type="EMBL" id="LN868939">
    <property type="protein sequence ID" value="CRY82041.1"/>
    <property type="molecule type" value="Genomic_DNA"/>
</dbReference>
<reference evidence="6" key="1">
    <citation type="submission" date="2015-03" db="EMBL/GenBank/DDBJ databases">
        <authorList>
            <consortium name="Pathogen Informatics"/>
        </authorList>
    </citation>
    <scope>NUCLEOTIDE SEQUENCE [LARGE SCALE GENOMIC DNA]</scope>
    <source>
        <strain evidence="6">NCTC11134</strain>
        <plasmid evidence="6">2</plasmid>
    </source>
</reference>
<evidence type="ECO:0000256" key="3">
    <source>
        <dbReference type="SAM" id="MobiDB-lite"/>
    </source>
</evidence>
<evidence type="ECO:0000256" key="2">
    <source>
        <dbReference type="ARBA" id="ARBA00023163"/>
    </source>
</evidence>
<dbReference type="PANTHER" id="PTHR34580:SF3">
    <property type="entry name" value="PROTEIN PAFB"/>
    <property type="match status" value="1"/>
</dbReference>
<evidence type="ECO:0000313" key="5">
    <source>
        <dbReference type="EMBL" id="CRY82041.1"/>
    </source>
</evidence>
<feature type="region of interest" description="Disordered" evidence="3">
    <location>
        <begin position="312"/>
        <end position="333"/>
    </location>
</feature>
<keyword evidence="5" id="KW-0614">Plasmid</keyword>
<name>A0A0H5PHT5_NOCFR</name>
<dbReference type="InterPro" id="IPR026881">
    <property type="entry name" value="WYL_dom"/>
</dbReference>
<gene>
    <name evidence="5" type="ORF">ERS450000_04752</name>
</gene>
<dbReference type="InterPro" id="IPR013196">
    <property type="entry name" value="HTH_11"/>
</dbReference>
<evidence type="ECO:0000259" key="4">
    <source>
        <dbReference type="PROSITE" id="PS51000"/>
    </source>
</evidence>
<dbReference type="InterPro" id="IPR036388">
    <property type="entry name" value="WH-like_DNA-bd_sf"/>
</dbReference>
<dbReference type="GO" id="GO:0003700">
    <property type="term" value="F:DNA-binding transcription factor activity"/>
    <property type="evidence" value="ECO:0007669"/>
    <property type="project" value="InterPro"/>
</dbReference>
<dbReference type="SUPFAM" id="SSF46785">
    <property type="entry name" value="Winged helix' DNA-binding domain"/>
    <property type="match status" value="1"/>
</dbReference>
<feature type="domain" description="HTH deoR-type" evidence="4">
    <location>
        <begin position="2"/>
        <end position="61"/>
    </location>
</feature>
<dbReference type="AlphaFoldDB" id="A0A0H5PHT5"/>
<dbReference type="Pfam" id="PF08279">
    <property type="entry name" value="HTH_11"/>
    <property type="match status" value="1"/>
</dbReference>
<proteinExistence type="predicted"/>
<dbReference type="InterPro" id="IPR036390">
    <property type="entry name" value="WH_DNA-bd_sf"/>
</dbReference>
<dbReference type="Gene3D" id="1.10.10.10">
    <property type="entry name" value="Winged helix-like DNA-binding domain superfamily/Winged helix DNA-binding domain"/>
    <property type="match status" value="1"/>
</dbReference>